<sequence>MDGKREAKKIDIINKYGPRHSSITGKSVKILADFLCANGQEVHTFSIDTIYRGQVASQVQLPYSVHELKPVYDGNNKLIRLLVSLLDGFRLIFSSCIRGDADIRIFLTDPPLINFWATFFKPFSRSRWICWTMDLYPDAFCSAKLVNSGNPLFGLIHRFVYHHTPDFMIALGEQQYDYLKRNYGREIPHTVLPCGINPIKQGKTVPWWKEKYKDKIILCYAGNLGEAHDDLFLIRLIEMLDSGKFVMILALYGAKAENVLRRAGVIPGVVLTDYVSAEELAFADINVASLLPCWDHVCVPSKVVSAICAGSPVLYNASDRSEGYCMFPDAIWLIRKSENYDQAIGEFYRSVDMETINRKKQAALNYAYRLAAMQENAFQDIIHYCNMEKLSNEYRNS</sequence>
<evidence type="ECO:0008006" key="3">
    <source>
        <dbReference type="Google" id="ProtNLM"/>
    </source>
</evidence>
<reference evidence="1 2" key="1">
    <citation type="submission" date="2020-08" db="EMBL/GenBank/DDBJ databases">
        <title>Genome public.</title>
        <authorList>
            <person name="Liu C."/>
            <person name="Sun Q."/>
        </authorList>
    </citation>
    <scope>NUCLEOTIDE SEQUENCE [LARGE SCALE GENOMIC DNA]</scope>
    <source>
        <strain evidence="1 2">BX2</strain>
    </source>
</reference>
<dbReference type="SUPFAM" id="SSF53756">
    <property type="entry name" value="UDP-Glycosyltransferase/glycogen phosphorylase"/>
    <property type="match status" value="1"/>
</dbReference>
<evidence type="ECO:0000313" key="2">
    <source>
        <dbReference type="Proteomes" id="UP000644010"/>
    </source>
</evidence>
<dbReference type="EMBL" id="JACOOI010000024">
    <property type="protein sequence ID" value="MBC5644955.1"/>
    <property type="molecule type" value="Genomic_DNA"/>
</dbReference>
<keyword evidence="2" id="KW-1185">Reference proteome</keyword>
<evidence type="ECO:0000313" key="1">
    <source>
        <dbReference type="EMBL" id="MBC5644955.1"/>
    </source>
</evidence>
<dbReference type="Proteomes" id="UP000644010">
    <property type="component" value="Unassembled WGS sequence"/>
</dbReference>
<dbReference type="RefSeq" id="WP_186960720.1">
    <property type="nucleotide sequence ID" value="NZ_JACOOI010000024.1"/>
</dbReference>
<proteinExistence type="predicted"/>
<protein>
    <recommendedName>
        <fullName evidence="3">Glycosyltransferase WbuB</fullName>
    </recommendedName>
</protein>
<name>A0ABR7E5D8_9BACT</name>
<comment type="caution">
    <text evidence="1">The sequence shown here is derived from an EMBL/GenBank/DDBJ whole genome shotgun (WGS) entry which is preliminary data.</text>
</comment>
<accession>A0ABR7E5D8</accession>
<organism evidence="1 2">
    <name type="scientific">Parabacteroides segnis</name>
    <dbReference type="NCBI Taxonomy" id="2763058"/>
    <lineage>
        <taxon>Bacteria</taxon>
        <taxon>Pseudomonadati</taxon>
        <taxon>Bacteroidota</taxon>
        <taxon>Bacteroidia</taxon>
        <taxon>Bacteroidales</taxon>
        <taxon>Tannerellaceae</taxon>
        <taxon>Parabacteroides</taxon>
    </lineage>
</organism>
<gene>
    <name evidence="1" type="ORF">H8S77_18925</name>
</gene>